<dbReference type="EMBL" id="LN606600">
    <property type="protein sequence ID" value="CEF40273.1"/>
    <property type="molecule type" value="Genomic_DNA"/>
</dbReference>
<keyword evidence="3" id="KW-1185">Reference proteome</keyword>
<evidence type="ECO:0000313" key="2">
    <source>
        <dbReference type="EMBL" id="CEF40273.1"/>
    </source>
</evidence>
<feature type="region of interest" description="Disordered" evidence="1">
    <location>
        <begin position="24"/>
        <end position="73"/>
    </location>
</feature>
<organism evidence="2 3">
    <name type="scientific">Acetobacter senegalensis</name>
    <dbReference type="NCBI Taxonomy" id="446692"/>
    <lineage>
        <taxon>Bacteria</taxon>
        <taxon>Pseudomonadati</taxon>
        <taxon>Pseudomonadota</taxon>
        <taxon>Alphaproteobacteria</taxon>
        <taxon>Acetobacterales</taxon>
        <taxon>Acetobacteraceae</taxon>
        <taxon>Acetobacter</taxon>
    </lineage>
</organism>
<evidence type="ECO:0000313" key="3">
    <source>
        <dbReference type="Proteomes" id="UP000056109"/>
    </source>
</evidence>
<sequence>MALAESTISPQMQAGTRLQVRHGAARETVRGFHKPDVPTPPATSRGPDGVTTRNPSSRSDCQPRNDFSTFFMT</sequence>
<reference evidence="3" key="1">
    <citation type="submission" date="2014-09" db="EMBL/GenBank/DDBJ databases">
        <authorList>
            <person name="Illeghems K.G."/>
        </authorList>
    </citation>
    <scope>NUCLEOTIDE SEQUENCE [LARGE SCALE GENOMIC DNA]</scope>
    <source>
        <strain evidence="3">108B</strain>
    </source>
</reference>
<dbReference type="Proteomes" id="UP000056109">
    <property type="component" value="Chromosome I"/>
</dbReference>
<feature type="compositionally biased region" description="Basic and acidic residues" evidence="1">
    <location>
        <begin position="24"/>
        <end position="36"/>
    </location>
</feature>
<dbReference type="AlphaFoldDB" id="A0A0U5EW40"/>
<proteinExistence type="predicted"/>
<name>A0A0U5EW40_9PROT</name>
<accession>A0A0U5EW40</accession>
<dbReference type="KEGG" id="asz:ASN_871"/>
<feature type="compositionally biased region" description="Polar residues" evidence="1">
    <location>
        <begin position="51"/>
        <end position="73"/>
    </location>
</feature>
<gene>
    <name evidence="2" type="ORF">ASN_871</name>
</gene>
<protein>
    <submittedName>
        <fullName evidence="2">Uncharacterized protein</fullName>
    </submittedName>
</protein>
<evidence type="ECO:0000256" key="1">
    <source>
        <dbReference type="SAM" id="MobiDB-lite"/>
    </source>
</evidence>